<reference evidence="1 2" key="1">
    <citation type="journal article" date="2016" name="Genome Biol. Evol.">
        <title>Gene Family Evolution Reflects Adaptation to Soil Environmental Stressors in the Genome of the Collembolan Orchesella cincta.</title>
        <authorList>
            <person name="Faddeeva-Vakhrusheva A."/>
            <person name="Derks M.F."/>
            <person name="Anvar S.Y."/>
            <person name="Agamennone V."/>
            <person name="Suring W."/>
            <person name="Smit S."/>
            <person name="van Straalen N.M."/>
            <person name="Roelofs D."/>
        </authorList>
    </citation>
    <scope>NUCLEOTIDE SEQUENCE [LARGE SCALE GENOMIC DNA]</scope>
    <source>
        <tissue evidence="1">Mixed pool</tissue>
    </source>
</reference>
<dbReference type="Proteomes" id="UP000094527">
    <property type="component" value="Unassembled WGS sequence"/>
</dbReference>
<sequence length="78" mass="8872">MFFTGVNFHSKNRKKSETKPVVCSFPSVTVPLCFFEKHTCGKVSHLFETSENVERLRSDCRTLNTAHFFVSTLEGNGK</sequence>
<dbReference type="EMBL" id="LJIJ01000010">
    <property type="protein sequence ID" value="ODN06169.1"/>
    <property type="molecule type" value="Genomic_DNA"/>
</dbReference>
<protein>
    <submittedName>
        <fullName evidence="1">Uncharacterized protein</fullName>
    </submittedName>
</protein>
<comment type="caution">
    <text evidence="1">The sequence shown here is derived from an EMBL/GenBank/DDBJ whole genome shotgun (WGS) entry which is preliminary data.</text>
</comment>
<name>A0A1D2NLT4_ORCCI</name>
<gene>
    <name evidence="1" type="ORF">Ocin01_00581</name>
</gene>
<keyword evidence="2" id="KW-1185">Reference proteome</keyword>
<evidence type="ECO:0000313" key="1">
    <source>
        <dbReference type="EMBL" id="ODN06169.1"/>
    </source>
</evidence>
<dbReference type="AlphaFoldDB" id="A0A1D2NLT4"/>
<organism evidence="1 2">
    <name type="scientific">Orchesella cincta</name>
    <name type="common">Springtail</name>
    <name type="synonym">Podura cincta</name>
    <dbReference type="NCBI Taxonomy" id="48709"/>
    <lineage>
        <taxon>Eukaryota</taxon>
        <taxon>Metazoa</taxon>
        <taxon>Ecdysozoa</taxon>
        <taxon>Arthropoda</taxon>
        <taxon>Hexapoda</taxon>
        <taxon>Collembola</taxon>
        <taxon>Entomobryomorpha</taxon>
        <taxon>Entomobryoidea</taxon>
        <taxon>Orchesellidae</taxon>
        <taxon>Orchesellinae</taxon>
        <taxon>Orchesella</taxon>
    </lineage>
</organism>
<accession>A0A1D2NLT4</accession>
<evidence type="ECO:0000313" key="2">
    <source>
        <dbReference type="Proteomes" id="UP000094527"/>
    </source>
</evidence>
<proteinExistence type="predicted"/>